<dbReference type="Pfam" id="PF07715">
    <property type="entry name" value="Plug"/>
    <property type="match status" value="1"/>
</dbReference>
<dbReference type="PROSITE" id="PS52016">
    <property type="entry name" value="TONB_DEPENDENT_REC_3"/>
    <property type="match status" value="1"/>
</dbReference>
<reference evidence="15 16" key="1">
    <citation type="journal article" date="2022" name="ISME Commun">
        <title>Vulcanimicrobium alpinus gen. nov. sp. nov., the first cultivated representative of the candidate phylum 'Eremiobacterota', is a metabolically versatile aerobic anoxygenic phototroph.</title>
        <authorList>
            <person name="Yabe S."/>
            <person name="Muto K."/>
            <person name="Abe K."/>
            <person name="Yokota A."/>
            <person name="Staudigel H."/>
            <person name="Tebo B.M."/>
        </authorList>
    </citation>
    <scope>NUCLEOTIDE SEQUENCE [LARGE SCALE GENOMIC DNA]</scope>
    <source>
        <strain evidence="15 16">WC8-2</strain>
    </source>
</reference>
<comment type="subcellular location">
    <subcellularLocation>
        <location evidence="1 10">Cell outer membrane</location>
        <topology evidence="1 10">Multi-pass membrane protein</topology>
    </subcellularLocation>
</comment>
<dbReference type="SUPFAM" id="SSF49464">
    <property type="entry name" value="Carboxypeptidase regulatory domain-like"/>
    <property type="match status" value="1"/>
</dbReference>
<comment type="similarity">
    <text evidence="10 11">Belongs to the TonB-dependent receptor family.</text>
</comment>
<sequence length="829" mass="87275">MVLSRSRAPKPAAHLLASAVAAVVLLVAVARVNASAQATTVLAGTINGQSGPVSGAVVNATGSNLHLHTRTNAQGRFAFTSVPIGTYVVDVTAGALSASLRVDVPSAGADVTLSLAPIKEIGRTAVTARPPRAGSGTDVSLNSDLLAKSPASGSLPALLLQLPGAARGANGVVHINGDHGDINYVVDGVSIPQELNRTVGTEFDPNDIAYVEALQGAYPAQYGERFASVININTRNGSGPPGFSANLLGGTFTHLDSDVAYHTNLGSASLVLASRLEQSDRGLDPPNAASIHNQYSNANQFVRFTQPIRNDYLNLTVSHAHHSYQIPNDVAGGEPAATNDNETQDDLFAAMQYRHPVGDHGSLSFGPSYKRSRIRDLGDPANDFAYGIANAPGSPTDCAQALTSTGPVVGGVVTNPVPNPAVAYGNATCAFSLSGDRTAIDVGGNVDYENRSTHHTVRAGAQFDATHIAKAYDVTLQPGNFLAPIFTPGAPGAAYTVVDSAPNIGHLGAAYVQDAWKMGTAWQLDYGVRADTFGVSSSQFRAGFGMISPRIKLTRNFGARESVYAYYGRFFTPFSLENVSPLAAYTLNLPLQSSVAQFDLKPQRDTVYELGAHVTLGRGDLGLRIMQKNATDVIDDTQVGTTNLHQDINYAQGRIATQTAYYQLGLARGGRFYSSLTHTYAANKGCETQLLAPCFGASGDWTPADHDQRISATSGIVLNDRSGGWWAADGEYGSGLSSSLNPAGGITCAGAGLAQNIGGPCKRTPHLTFDLERGIVMAPGVELTLRMQNVFNDLYLVTFRNAQGNHYAAPRTFEVGLRFTTDRAAAPRR</sequence>
<dbReference type="Gene3D" id="2.170.130.10">
    <property type="entry name" value="TonB-dependent receptor, plug domain"/>
    <property type="match status" value="1"/>
</dbReference>
<evidence type="ECO:0000313" key="15">
    <source>
        <dbReference type="EMBL" id="BDE07427.1"/>
    </source>
</evidence>
<dbReference type="RefSeq" id="WP_317995020.1">
    <property type="nucleotide sequence ID" value="NZ_AP025523.1"/>
</dbReference>
<dbReference type="EMBL" id="AP025523">
    <property type="protein sequence ID" value="BDE07427.1"/>
    <property type="molecule type" value="Genomic_DNA"/>
</dbReference>
<protein>
    <recommendedName>
        <fullName evidence="17">TonB-dependent receptor</fullName>
    </recommendedName>
</protein>
<gene>
    <name evidence="15" type="ORF">WPS_27030</name>
</gene>
<dbReference type="InterPro" id="IPR000531">
    <property type="entry name" value="Beta-barrel_TonB"/>
</dbReference>
<dbReference type="SUPFAM" id="SSF56935">
    <property type="entry name" value="Porins"/>
    <property type="match status" value="1"/>
</dbReference>
<evidence type="ECO:0000259" key="14">
    <source>
        <dbReference type="Pfam" id="PF07715"/>
    </source>
</evidence>
<evidence type="ECO:0000256" key="6">
    <source>
        <dbReference type="ARBA" id="ARBA00023077"/>
    </source>
</evidence>
<dbReference type="InterPro" id="IPR039426">
    <property type="entry name" value="TonB-dep_rcpt-like"/>
</dbReference>
<dbReference type="GO" id="GO:0044718">
    <property type="term" value="P:siderophore transmembrane transport"/>
    <property type="evidence" value="ECO:0007669"/>
    <property type="project" value="TreeGrafter"/>
</dbReference>
<evidence type="ECO:0000256" key="3">
    <source>
        <dbReference type="ARBA" id="ARBA00022452"/>
    </source>
</evidence>
<evidence type="ECO:0008006" key="17">
    <source>
        <dbReference type="Google" id="ProtNLM"/>
    </source>
</evidence>
<dbReference type="AlphaFoldDB" id="A0AAN1XXW9"/>
<evidence type="ECO:0000313" key="16">
    <source>
        <dbReference type="Proteomes" id="UP001317532"/>
    </source>
</evidence>
<keyword evidence="7 10" id="KW-0472">Membrane</keyword>
<feature type="chain" id="PRO_5043053892" description="TonB-dependent receptor" evidence="12">
    <location>
        <begin position="37"/>
        <end position="829"/>
    </location>
</feature>
<keyword evidence="8" id="KW-0675">Receptor</keyword>
<dbReference type="Gene3D" id="2.60.40.1120">
    <property type="entry name" value="Carboxypeptidase-like, regulatory domain"/>
    <property type="match status" value="1"/>
</dbReference>
<dbReference type="Gene3D" id="2.40.170.20">
    <property type="entry name" value="TonB-dependent receptor, beta-barrel domain"/>
    <property type="match status" value="1"/>
</dbReference>
<evidence type="ECO:0000256" key="4">
    <source>
        <dbReference type="ARBA" id="ARBA00022692"/>
    </source>
</evidence>
<keyword evidence="9 10" id="KW-0998">Cell outer membrane</keyword>
<feature type="signal peptide" evidence="12">
    <location>
        <begin position="1"/>
        <end position="36"/>
    </location>
</feature>
<dbReference type="Proteomes" id="UP001317532">
    <property type="component" value="Chromosome"/>
</dbReference>
<evidence type="ECO:0000256" key="12">
    <source>
        <dbReference type="SAM" id="SignalP"/>
    </source>
</evidence>
<organism evidence="15 16">
    <name type="scientific">Vulcanimicrobium alpinum</name>
    <dbReference type="NCBI Taxonomy" id="3016050"/>
    <lineage>
        <taxon>Bacteria</taxon>
        <taxon>Bacillati</taxon>
        <taxon>Vulcanimicrobiota</taxon>
        <taxon>Vulcanimicrobiia</taxon>
        <taxon>Vulcanimicrobiales</taxon>
        <taxon>Vulcanimicrobiaceae</taxon>
        <taxon>Vulcanimicrobium</taxon>
    </lineage>
</organism>
<keyword evidence="2 10" id="KW-0813">Transport</keyword>
<evidence type="ECO:0000259" key="13">
    <source>
        <dbReference type="Pfam" id="PF00593"/>
    </source>
</evidence>
<evidence type="ECO:0000256" key="8">
    <source>
        <dbReference type="ARBA" id="ARBA00023170"/>
    </source>
</evidence>
<dbReference type="InterPro" id="IPR036942">
    <property type="entry name" value="Beta-barrel_TonB_sf"/>
</dbReference>
<evidence type="ECO:0000256" key="11">
    <source>
        <dbReference type="RuleBase" id="RU003357"/>
    </source>
</evidence>
<evidence type="ECO:0000256" key="9">
    <source>
        <dbReference type="ARBA" id="ARBA00023237"/>
    </source>
</evidence>
<evidence type="ECO:0000256" key="1">
    <source>
        <dbReference type="ARBA" id="ARBA00004571"/>
    </source>
</evidence>
<evidence type="ECO:0000256" key="7">
    <source>
        <dbReference type="ARBA" id="ARBA00023136"/>
    </source>
</evidence>
<evidence type="ECO:0000256" key="10">
    <source>
        <dbReference type="PROSITE-ProRule" id="PRU01360"/>
    </source>
</evidence>
<dbReference type="Pfam" id="PF13620">
    <property type="entry name" value="CarboxypepD_reg"/>
    <property type="match status" value="1"/>
</dbReference>
<evidence type="ECO:0000256" key="5">
    <source>
        <dbReference type="ARBA" id="ARBA00022729"/>
    </source>
</evidence>
<evidence type="ECO:0000256" key="2">
    <source>
        <dbReference type="ARBA" id="ARBA00022448"/>
    </source>
</evidence>
<dbReference type="Pfam" id="PF00593">
    <property type="entry name" value="TonB_dep_Rec_b-barrel"/>
    <property type="match status" value="1"/>
</dbReference>
<feature type="domain" description="TonB-dependent receptor plug" evidence="14">
    <location>
        <begin position="142"/>
        <end position="225"/>
    </location>
</feature>
<feature type="domain" description="TonB-dependent receptor-like beta-barrel" evidence="13">
    <location>
        <begin position="293"/>
        <end position="653"/>
    </location>
</feature>
<dbReference type="GO" id="GO:0015344">
    <property type="term" value="F:siderophore uptake transmembrane transporter activity"/>
    <property type="evidence" value="ECO:0007669"/>
    <property type="project" value="TreeGrafter"/>
</dbReference>
<name>A0AAN1XXW9_UNVUL</name>
<dbReference type="KEGG" id="vab:WPS_27030"/>
<dbReference type="InterPro" id="IPR012910">
    <property type="entry name" value="Plug_dom"/>
</dbReference>
<accession>A0AAN1XXW9</accession>
<keyword evidence="3 10" id="KW-1134">Transmembrane beta strand</keyword>
<dbReference type="InterPro" id="IPR037066">
    <property type="entry name" value="Plug_dom_sf"/>
</dbReference>
<proteinExistence type="inferred from homology"/>
<keyword evidence="5 12" id="KW-0732">Signal</keyword>
<dbReference type="InterPro" id="IPR008969">
    <property type="entry name" value="CarboxyPept-like_regulatory"/>
</dbReference>
<dbReference type="PANTHER" id="PTHR30069">
    <property type="entry name" value="TONB-DEPENDENT OUTER MEMBRANE RECEPTOR"/>
    <property type="match status" value="1"/>
</dbReference>
<dbReference type="GO" id="GO:0009279">
    <property type="term" value="C:cell outer membrane"/>
    <property type="evidence" value="ECO:0007669"/>
    <property type="project" value="UniProtKB-SubCell"/>
</dbReference>
<keyword evidence="6 11" id="KW-0798">TonB box</keyword>
<keyword evidence="16" id="KW-1185">Reference proteome</keyword>
<dbReference type="PANTHER" id="PTHR30069:SF29">
    <property type="entry name" value="HEMOGLOBIN AND HEMOGLOBIN-HAPTOGLOBIN-BINDING PROTEIN 1-RELATED"/>
    <property type="match status" value="1"/>
</dbReference>
<keyword evidence="4 10" id="KW-0812">Transmembrane</keyword>